<evidence type="ECO:0000313" key="2">
    <source>
        <dbReference type="Proteomes" id="UP001530315"/>
    </source>
</evidence>
<organism evidence="1 2">
    <name type="scientific">Stephanodiscus triporus</name>
    <dbReference type="NCBI Taxonomy" id="2934178"/>
    <lineage>
        <taxon>Eukaryota</taxon>
        <taxon>Sar</taxon>
        <taxon>Stramenopiles</taxon>
        <taxon>Ochrophyta</taxon>
        <taxon>Bacillariophyta</taxon>
        <taxon>Coscinodiscophyceae</taxon>
        <taxon>Thalassiosirophycidae</taxon>
        <taxon>Stephanodiscales</taxon>
        <taxon>Stephanodiscaceae</taxon>
        <taxon>Stephanodiscus</taxon>
    </lineage>
</organism>
<sequence>MLFCLTLAKQTDQEGTKNIDHPWHVYANNECAYICPVLALARHLITYPKILAGNCPLFEGSGQYVRYNNILNEIVSSNDIAYGKMTDMMLKMDSMMSMLTKERENVPTTNAFDASHSIEESAHFELSNEEDEDIVLPFVDDGTLHQLTSKRTIQQLKARKLTLGYHHGILNPLPSTWRYPIGITLIQLINLWLLGVIDQNVPPLRKVSTKWVYHFDPKARDYSKMKQVMKFVEAFGKKRGVWVDGTGGKWDGATVTTLWASIWKDFIPYMCTNTTMQMGDGECVDSTHKSRTGQVVVRSIYNKLAEANKLCGNKRRRKKQ</sequence>
<proteinExistence type="predicted"/>
<dbReference type="EMBL" id="JALLAZ020001483">
    <property type="protein sequence ID" value="KAL3774197.1"/>
    <property type="molecule type" value="Genomic_DNA"/>
</dbReference>
<dbReference type="Proteomes" id="UP001530315">
    <property type="component" value="Unassembled WGS sequence"/>
</dbReference>
<dbReference type="AlphaFoldDB" id="A0ABD3NE20"/>
<keyword evidence="2" id="KW-1185">Reference proteome</keyword>
<reference evidence="1 2" key="1">
    <citation type="submission" date="2024-10" db="EMBL/GenBank/DDBJ databases">
        <title>Updated reference genomes for cyclostephanoid diatoms.</title>
        <authorList>
            <person name="Roberts W.R."/>
            <person name="Alverson A.J."/>
        </authorList>
    </citation>
    <scope>NUCLEOTIDE SEQUENCE [LARGE SCALE GENOMIC DNA]</scope>
    <source>
        <strain evidence="1 2">AJA276-08</strain>
    </source>
</reference>
<comment type="caution">
    <text evidence="1">The sequence shown here is derived from an EMBL/GenBank/DDBJ whole genome shotgun (WGS) entry which is preliminary data.</text>
</comment>
<accession>A0ABD3NE20</accession>
<gene>
    <name evidence="1" type="ORF">ACHAW5_000175</name>
</gene>
<name>A0ABD3NE20_9STRA</name>
<evidence type="ECO:0000313" key="1">
    <source>
        <dbReference type="EMBL" id="KAL3774197.1"/>
    </source>
</evidence>
<protein>
    <submittedName>
        <fullName evidence="1">Uncharacterized protein</fullName>
    </submittedName>
</protein>